<feature type="transmembrane region" description="Helical" evidence="3">
    <location>
        <begin position="13"/>
        <end position="33"/>
    </location>
</feature>
<evidence type="ECO:0000256" key="2">
    <source>
        <dbReference type="ARBA" id="ARBA00022837"/>
    </source>
</evidence>
<organism evidence="6">
    <name type="scientific">Aureoumbra lagunensis</name>
    <dbReference type="NCBI Taxonomy" id="44058"/>
    <lineage>
        <taxon>Eukaryota</taxon>
        <taxon>Sar</taxon>
        <taxon>Stramenopiles</taxon>
        <taxon>Ochrophyta</taxon>
        <taxon>Pelagophyceae</taxon>
        <taxon>Pelagomonadales</taxon>
        <taxon>Aureoumbra</taxon>
    </lineage>
</organism>
<keyword evidence="3" id="KW-1133">Transmembrane helix</keyword>
<dbReference type="PROSITE" id="PS50222">
    <property type="entry name" value="EF_HAND_2"/>
    <property type="match status" value="3"/>
</dbReference>
<evidence type="ECO:0000256" key="3">
    <source>
        <dbReference type="SAM" id="Phobius"/>
    </source>
</evidence>
<evidence type="ECO:0000256" key="1">
    <source>
        <dbReference type="ARBA" id="ARBA00022737"/>
    </source>
</evidence>
<feature type="domain" description="EF-hand" evidence="5">
    <location>
        <begin position="900"/>
        <end position="935"/>
    </location>
</feature>
<dbReference type="AlphaFoldDB" id="A0A7S3K0N9"/>
<dbReference type="SUPFAM" id="SSF47473">
    <property type="entry name" value="EF-hand"/>
    <property type="match status" value="1"/>
</dbReference>
<feature type="domain" description="EF-hand" evidence="5">
    <location>
        <begin position="1040"/>
        <end position="1075"/>
    </location>
</feature>
<proteinExistence type="predicted"/>
<feature type="transmembrane region" description="Helical" evidence="3">
    <location>
        <begin position="387"/>
        <end position="407"/>
    </location>
</feature>
<evidence type="ECO:0000259" key="5">
    <source>
        <dbReference type="PROSITE" id="PS50222"/>
    </source>
</evidence>
<dbReference type="InterPro" id="IPR002048">
    <property type="entry name" value="EF_hand_dom"/>
</dbReference>
<feature type="transmembrane region" description="Helical" evidence="3">
    <location>
        <begin position="53"/>
        <end position="75"/>
    </location>
</feature>
<dbReference type="CDD" id="cd00038">
    <property type="entry name" value="CAP_ED"/>
    <property type="match status" value="1"/>
</dbReference>
<dbReference type="Pfam" id="PF13499">
    <property type="entry name" value="EF-hand_7"/>
    <property type="match status" value="1"/>
</dbReference>
<dbReference type="Gene3D" id="1.10.238.10">
    <property type="entry name" value="EF-hand"/>
    <property type="match status" value="2"/>
</dbReference>
<dbReference type="InterPro" id="IPR011992">
    <property type="entry name" value="EF-hand-dom_pair"/>
</dbReference>
<dbReference type="PROSITE" id="PS50042">
    <property type="entry name" value="CNMP_BINDING_3"/>
    <property type="match status" value="1"/>
</dbReference>
<dbReference type="InterPro" id="IPR050145">
    <property type="entry name" value="Centrin_CML-like"/>
</dbReference>
<dbReference type="GO" id="GO:0005509">
    <property type="term" value="F:calcium ion binding"/>
    <property type="evidence" value="ECO:0007669"/>
    <property type="project" value="InterPro"/>
</dbReference>
<evidence type="ECO:0008006" key="7">
    <source>
        <dbReference type="Google" id="ProtNLM"/>
    </source>
</evidence>
<feature type="transmembrane region" description="Helical" evidence="3">
    <location>
        <begin position="419"/>
        <end position="438"/>
    </location>
</feature>
<dbReference type="EMBL" id="HBIJ01017711">
    <property type="protein sequence ID" value="CAE0370957.1"/>
    <property type="molecule type" value="Transcribed_RNA"/>
</dbReference>
<feature type="domain" description="Cyclic nucleotide-binding" evidence="4">
    <location>
        <begin position="747"/>
        <end position="829"/>
    </location>
</feature>
<dbReference type="Pfam" id="PF13405">
    <property type="entry name" value="EF-hand_6"/>
    <property type="match status" value="1"/>
</dbReference>
<keyword evidence="3" id="KW-0812">Transmembrane</keyword>
<dbReference type="SMART" id="SM00100">
    <property type="entry name" value="cNMP"/>
    <property type="match status" value="1"/>
</dbReference>
<dbReference type="SMART" id="SM00054">
    <property type="entry name" value="EFh"/>
    <property type="match status" value="3"/>
</dbReference>
<keyword evidence="2" id="KW-0106">Calcium</keyword>
<sequence>MWIVQRLSEHKEWTAAVVLLVVLVVLSIGFETLQELLVESTGENFQPVVQSLFGELTVLGFVTLVLFVLSHLSPFEKLSNTLFSESDELSEISEVVHVALFIVILVYIIQVCVLVHAALIKARDLETLEADCVDVSAVTNDAAKEMQATKKKRNFWQIIQGFLRLHRAKNRLAYASLRHAFTADKVQEESSLLDPRIEDDLEKQRLQVSQPETSASFDFADYLLILTGLATANLVEIPVSAWLALLVVLLITWIYLIYANILGHIILVLAIEIFLIAVVFLLGYKVHRIKHIITPQSLFRQANSLATCSLDDATKEEEEEDGTNQQPLLAMNQQSKIRHRRSTTGGRSYLSHTEGKTYILEDDDIKNLTEDEHKALFWFGDHSAVPWIIRLVLLLQAICVSAAWGTLSWSSKDNLVYNILLALVGTILPFATTAFVIPSVVEDYVLVTSIAPLKKPLIIAKVVRRQKLKRSFRALELGAVMMSLGTTFEDEAIAELQHHGSSQQLLAAHKHLPAPSELARMVQNAPSFDKVKKLLSEHQSGWQSTAPMYSTEWFQQMPVDRRRLAFQRMEHLFSTQVAKTTKRKNRALRALIESNTFGHIDESVLELLVEKAIFCGYGRGVLLTGRGLDRHFTGVILRGSVHLGVGRGAIELGTRNSGEIFNQASCFTLDDDLSARADYGLSGSGDLDEDSDDEDEIAVVVCQIAQEDIKATLSRRDYNAAKDRVESEMKNNNLDAIITAEFKKYSLFKNVSPIELRAIASRLYRIDLIPGQHIMFDEEASTMIFLVARGSVEISVGSIASSSHQVLGYVEAGEFFGESILRVDDLKMAARRQANGAASASSSRTIILSLCIEDLQELGKHRELQVNAAAEDDRRREANQAQQAKLVAEQNRLIASLKPKQINELWALFRVFDKDGDGSISRSEIDAFLARVGLALDNTQAQTSSCVVSNNATAVKGIQTSSCVVSNNATAVKRIQKSIHAYGSTITFAAFATWLFNQEKSGNIASNIADVMFDIIDTSGDGFVTLLELSQMMEALGEPFSIDELTGVVLDYDRAGDGQLNKEEFNLLLRHVGIVLDLAEPGGAGPTSSIRASIHSTCTYFCAYFSSPSSS</sequence>
<dbReference type="InterPro" id="IPR000595">
    <property type="entry name" value="cNMP-bd_dom"/>
</dbReference>
<dbReference type="SUPFAM" id="SSF51206">
    <property type="entry name" value="cAMP-binding domain-like"/>
    <property type="match status" value="1"/>
</dbReference>
<feature type="domain" description="EF-hand" evidence="5">
    <location>
        <begin position="1004"/>
        <end position="1039"/>
    </location>
</feature>
<protein>
    <recommendedName>
        <fullName evidence="7">Calmodulin</fullName>
    </recommendedName>
</protein>
<dbReference type="Gene3D" id="2.60.120.10">
    <property type="entry name" value="Jelly Rolls"/>
    <property type="match status" value="1"/>
</dbReference>
<dbReference type="InterPro" id="IPR018490">
    <property type="entry name" value="cNMP-bd_dom_sf"/>
</dbReference>
<reference evidence="6" key="1">
    <citation type="submission" date="2021-01" db="EMBL/GenBank/DDBJ databases">
        <authorList>
            <person name="Corre E."/>
            <person name="Pelletier E."/>
            <person name="Niang G."/>
            <person name="Scheremetjew M."/>
            <person name="Finn R."/>
            <person name="Kale V."/>
            <person name="Holt S."/>
            <person name="Cochrane G."/>
            <person name="Meng A."/>
            <person name="Brown T."/>
            <person name="Cohen L."/>
        </authorList>
    </citation>
    <scope>NUCLEOTIDE SEQUENCE</scope>
    <source>
        <strain evidence="6">CCMP1510</strain>
    </source>
</reference>
<dbReference type="InterPro" id="IPR014710">
    <property type="entry name" value="RmlC-like_jellyroll"/>
</dbReference>
<dbReference type="PROSITE" id="PS00018">
    <property type="entry name" value="EF_HAND_1"/>
    <property type="match status" value="2"/>
</dbReference>
<keyword evidence="1" id="KW-0677">Repeat</keyword>
<dbReference type="InterPro" id="IPR018247">
    <property type="entry name" value="EF_Hand_1_Ca_BS"/>
</dbReference>
<dbReference type="CDD" id="cd00051">
    <property type="entry name" value="EFh"/>
    <property type="match status" value="1"/>
</dbReference>
<gene>
    <name evidence="6" type="ORF">ALAG00032_LOCUS11737</name>
</gene>
<evidence type="ECO:0000313" key="6">
    <source>
        <dbReference type="EMBL" id="CAE0370957.1"/>
    </source>
</evidence>
<name>A0A7S3K0N9_9STRA</name>
<keyword evidence="3" id="KW-0472">Membrane</keyword>
<accession>A0A7S3K0N9</accession>
<feature type="transmembrane region" description="Helical" evidence="3">
    <location>
        <begin position="95"/>
        <end position="119"/>
    </location>
</feature>
<dbReference type="PANTHER" id="PTHR23050">
    <property type="entry name" value="CALCIUM BINDING PROTEIN"/>
    <property type="match status" value="1"/>
</dbReference>
<evidence type="ECO:0000259" key="4">
    <source>
        <dbReference type="PROSITE" id="PS50042"/>
    </source>
</evidence>
<feature type="transmembrane region" description="Helical" evidence="3">
    <location>
        <begin position="241"/>
        <end position="258"/>
    </location>
</feature>
<feature type="transmembrane region" description="Helical" evidence="3">
    <location>
        <begin position="265"/>
        <end position="284"/>
    </location>
</feature>